<feature type="transmembrane region" description="Helical" evidence="1">
    <location>
        <begin position="99"/>
        <end position="121"/>
    </location>
</feature>
<comment type="caution">
    <text evidence="2">The sequence shown here is derived from an EMBL/GenBank/DDBJ whole genome shotgun (WGS) entry which is preliminary data.</text>
</comment>
<evidence type="ECO:0000313" key="2">
    <source>
        <dbReference type="EMBL" id="KAK1924426.1"/>
    </source>
</evidence>
<gene>
    <name evidence="2" type="ORF">DB88DRAFT_540474</name>
</gene>
<reference evidence="2" key="1">
    <citation type="submission" date="2023-02" db="EMBL/GenBank/DDBJ databases">
        <title>Identification and recombinant expression of a fungal hydrolase from Papiliotrema laurentii that hydrolyzes apple cutin and clears colloidal polyester polyurethane.</title>
        <authorList>
            <consortium name="DOE Joint Genome Institute"/>
            <person name="Roman V.A."/>
            <person name="Bojanowski C."/>
            <person name="Crable B.R."/>
            <person name="Wagner D.N."/>
            <person name="Hung C.S."/>
            <person name="Nadeau L.J."/>
            <person name="Schratz L."/>
            <person name="Haridas S."/>
            <person name="Pangilinan J."/>
            <person name="Lipzen A."/>
            <person name="Na H."/>
            <person name="Yan M."/>
            <person name="Ng V."/>
            <person name="Grigoriev I.V."/>
            <person name="Spatafora J.W."/>
            <person name="Barlow D."/>
            <person name="Biffinger J."/>
            <person name="Kelley-Loughnane N."/>
            <person name="Varaljay V.A."/>
            <person name="Crookes-Goodson W.J."/>
        </authorList>
    </citation>
    <scope>NUCLEOTIDE SEQUENCE</scope>
    <source>
        <strain evidence="2">5307AH</strain>
    </source>
</reference>
<name>A0AAD9D339_PAPLA</name>
<keyword evidence="1" id="KW-0812">Transmembrane</keyword>
<proteinExistence type="predicted"/>
<feature type="transmembrane region" description="Helical" evidence="1">
    <location>
        <begin position="186"/>
        <end position="205"/>
    </location>
</feature>
<protein>
    <submittedName>
        <fullName evidence="2">Uncharacterized protein</fullName>
    </submittedName>
</protein>
<sequence length="213" mass="23162">MGAPDRNVGLPIHLLYPLISSILLAVAAFSSADSVWYASASTPTTTVRFGTQNFCGYNVSDLQITNSLGCIYRGWQYQVPVNYFGFPLPDDISKNLSKVVVTSAVSFTMVLTAGVHHAYTIRYSYRASPPPNGDKVWSLAQIHFVSLIVIFLFTWIAFIAQAAIIGNAVGGDTSQGDAVAVYWGPGVWLVLASAIVHIGWGYEAVRWRVALLK</sequence>
<keyword evidence="3" id="KW-1185">Reference proteome</keyword>
<keyword evidence="1" id="KW-1133">Transmembrane helix</keyword>
<dbReference type="Proteomes" id="UP001182556">
    <property type="component" value="Unassembled WGS sequence"/>
</dbReference>
<organism evidence="2 3">
    <name type="scientific">Papiliotrema laurentii</name>
    <name type="common">Cryptococcus laurentii</name>
    <dbReference type="NCBI Taxonomy" id="5418"/>
    <lineage>
        <taxon>Eukaryota</taxon>
        <taxon>Fungi</taxon>
        <taxon>Dikarya</taxon>
        <taxon>Basidiomycota</taxon>
        <taxon>Agaricomycotina</taxon>
        <taxon>Tremellomycetes</taxon>
        <taxon>Tremellales</taxon>
        <taxon>Rhynchogastremaceae</taxon>
        <taxon>Papiliotrema</taxon>
    </lineage>
</organism>
<dbReference type="EMBL" id="JAODAN010000005">
    <property type="protein sequence ID" value="KAK1924426.1"/>
    <property type="molecule type" value="Genomic_DNA"/>
</dbReference>
<keyword evidence="1" id="KW-0472">Membrane</keyword>
<accession>A0AAD9D339</accession>
<evidence type="ECO:0000313" key="3">
    <source>
        <dbReference type="Proteomes" id="UP001182556"/>
    </source>
</evidence>
<dbReference type="AlphaFoldDB" id="A0AAD9D339"/>
<evidence type="ECO:0000256" key="1">
    <source>
        <dbReference type="SAM" id="Phobius"/>
    </source>
</evidence>
<feature type="transmembrane region" description="Helical" evidence="1">
    <location>
        <begin position="12"/>
        <end position="32"/>
    </location>
</feature>
<feature type="transmembrane region" description="Helical" evidence="1">
    <location>
        <begin position="142"/>
        <end position="166"/>
    </location>
</feature>